<sequence length="242" mass="27176">MQKDMQLQLAIHVGELEDRLVQRLNQVVSVVPPSQERGKKNVTYNQNEVPSASSRDESDTNVTQDLSACAGRLEISDKRKRGPKPVFEDPSPLMEQPAKRTLIREILKPIKLTGRLTRSKSKKAGGSLTPTSAKKKIATPLSKRCTPTRKRTPLVSATVDTSLERLRYLDNVLRELKDLNAMELQRICREENIPYDKKIDGIFDIVDYRTERAFIAATAEAEYITISDDVSTQPKEIATTVG</sequence>
<name>A0A388LL33_CHABU</name>
<feature type="region of interest" description="Disordered" evidence="1">
    <location>
        <begin position="34"/>
        <end position="62"/>
    </location>
</feature>
<evidence type="ECO:0000313" key="3">
    <source>
        <dbReference type="Proteomes" id="UP000265515"/>
    </source>
</evidence>
<gene>
    <name evidence="2" type="ORF">CBR_g36470</name>
</gene>
<dbReference type="Gramene" id="GBG82943">
    <property type="protein sequence ID" value="GBG82943"/>
    <property type="gene ID" value="CBR_g36470"/>
</dbReference>
<feature type="compositionally biased region" description="Polar residues" evidence="1">
    <location>
        <begin position="42"/>
        <end position="53"/>
    </location>
</feature>
<accession>A0A388LL33</accession>
<reference evidence="2 3" key="1">
    <citation type="journal article" date="2018" name="Cell">
        <title>The Chara Genome: Secondary Complexity and Implications for Plant Terrestrialization.</title>
        <authorList>
            <person name="Nishiyama T."/>
            <person name="Sakayama H."/>
            <person name="Vries J.D."/>
            <person name="Buschmann H."/>
            <person name="Saint-Marcoux D."/>
            <person name="Ullrich K.K."/>
            <person name="Haas F.B."/>
            <person name="Vanderstraeten L."/>
            <person name="Becker D."/>
            <person name="Lang D."/>
            <person name="Vosolsobe S."/>
            <person name="Rombauts S."/>
            <person name="Wilhelmsson P.K.I."/>
            <person name="Janitza P."/>
            <person name="Kern R."/>
            <person name="Heyl A."/>
            <person name="Rumpler F."/>
            <person name="Villalobos L.I.A.C."/>
            <person name="Clay J.M."/>
            <person name="Skokan R."/>
            <person name="Toyoda A."/>
            <person name="Suzuki Y."/>
            <person name="Kagoshima H."/>
            <person name="Schijlen E."/>
            <person name="Tajeshwar N."/>
            <person name="Catarino B."/>
            <person name="Hetherington A.J."/>
            <person name="Saltykova A."/>
            <person name="Bonnot C."/>
            <person name="Breuninger H."/>
            <person name="Symeonidi A."/>
            <person name="Radhakrishnan G.V."/>
            <person name="Van Nieuwerburgh F."/>
            <person name="Deforce D."/>
            <person name="Chang C."/>
            <person name="Karol K.G."/>
            <person name="Hedrich R."/>
            <person name="Ulvskov P."/>
            <person name="Glockner G."/>
            <person name="Delwiche C.F."/>
            <person name="Petrasek J."/>
            <person name="Van de Peer Y."/>
            <person name="Friml J."/>
            <person name="Beilby M."/>
            <person name="Dolan L."/>
            <person name="Kohara Y."/>
            <person name="Sugano S."/>
            <person name="Fujiyama A."/>
            <person name="Delaux P.-M."/>
            <person name="Quint M."/>
            <person name="TheiBen G."/>
            <person name="Hagemann M."/>
            <person name="Harholt J."/>
            <person name="Dunand C."/>
            <person name="Zachgo S."/>
            <person name="Langdale J."/>
            <person name="Maumus F."/>
            <person name="Straeten D.V.D."/>
            <person name="Gould S.B."/>
            <person name="Rensing S.A."/>
        </authorList>
    </citation>
    <scope>NUCLEOTIDE SEQUENCE [LARGE SCALE GENOMIC DNA]</scope>
    <source>
        <strain evidence="2 3">S276</strain>
    </source>
</reference>
<dbReference type="AlphaFoldDB" id="A0A388LL33"/>
<comment type="caution">
    <text evidence="2">The sequence shown here is derived from an EMBL/GenBank/DDBJ whole genome shotgun (WGS) entry which is preliminary data.</text>
</comment>
<dbReference type="EMBL" id="BFEA01000423">
    <property type="protein sequence ID" value="GBG82943.1"/>
    <property type="molecule type" value="Genomic_DNA"/>
</dbReference>
<organism evidence="2 3">
    <name type="scientific">Chara braunii</name>
    <name type="common">Braun's stonewort</name>
    <dbReference type="NCBI Taxonomy" id="69332"/>
    <lineage>
        <taxon>Eukaryota</taxon>
        <taxon>Viridiplantae</taxon>
        <taxon>Streptophyta</taxon>
        <taxon>Charophyceae</taxon>
        <taxon>Charales</taxon>
        <taxon>Characeae</taxon>
        <taxon>Chara</taxon>
    </lineage>
</organism>
<proteinExistence type="predicted"/>
<dbReference type="Proteomes" id="UP000265515">
    <property type="component" value="Unassembled WGS sequence"/>
</dbReference>
<evidence type="ECO:0000256" key="1">
    <source>
        <dbReference type="SAM" id="MobiDB-lite"/>
    </source>
</evidence>
<evidence type="ECO:0000313" key="2">
    <source>
        <dbReference type="EMBL" id="GBG82943.1"/>
    </source>
</evidence>
<protein>
    <submittedName>
        <fullName evidence="2">Uncharacterized protein</fullName>
    </submittedName>
</protein>
<keyword evidence="3" id="KW-1185">Reference proteome</keyword>